<dbReference type="InterPro" id="IPR036282">
    <property type="entry name" value="Glutathione-S-Trfase_C_sf"/>
</dbReference>
<dbReference type="PROSITE" id="PS51354">
    <property type="entry name" value="GLUTAREDOXIN_2"/>
    <property type="match status" value="1"/>
</dbReference>
<protein>
    <recommendedName>
        <fullName evidence="4">Prostaglandin E synthase 2</fullName>
        <ecNumber evidence="3">5.3.99.3</ecNumber>
    </recommendedName>
    <alternativeName>
        <fullName evidence="17">Microsomal prostaglandin E synthase 2</fullName>
    </alternativeName>
</protein>
<evidence type="ECO:0000256" key="9">
    <source>
        <dbReference type="ARBA" id="ARBA00022832"/>
    </source>
</evidence>
<evidence type="ECO:0000256" key="14">
    <source>
        <dbReference type="ARBA" id="ARBA00023235"/>
    </source>
</evidence>
<dbReference type="InterPro" id="IPR034334">
    <property type="entry name" value="PGES2"/>
</dbReference>
<dbReference type="Gene3D" id="3.40.30.10">
    <property type="entry name" value="Glutaredoxin"/>
    <property type="match status" value="1"/>
</dbReference>
<dbReference type="GO" id="GO:0005739">
    <property type="term" value="C:mitochondrion"/>
    <property type="evidence" value="ECO:0007669"/>
    <property type="project" value="TreeGrafter"/>
</dbReference>
<gene>
    <name evidence="20" type="ORF">GBAR_LOCUS5955</name>
</gene>
<dbReference type="SUPFAM" id="SSF47616">
    <property type="entry name" value="GST C-terminal domain-like"/>
    <property type="match status" value="1"/>
</dbReference>
<keyword evidence="6" id="KW-0444">Lipid biosynthesis</keyword>
<dbReference type="Gene3D" id="1.20.1050.10">
    <property type="match status" value="1"/>
</dbReference>
<keyword evidence="12" id="KW-0472">Membrane</keyword>
<dbReference type="PANTHER" id="PTHR12782">
    <property type="entry name" value="MICROSOMAL PROSTAGLANDIN E SYNTHASE-2"/>
    <property type="match status" value="1"/>
</dbReference>
<dbReference type="InterPro" id="IPR004045">
    <property type="entry name" value="Glutathione_S-Trfase_N"/>
</dbReference>
<keyword evidence="21" id="KW-1185">Reference proteome</keyword>
<dbReference type="EMBL" id="CASHTH010000889">
    <property type="protein sequence ID" value="CAI8008741.1"/>
    <property type="molecule type" value="Genomic_DNA"/>
</dbReference>
<dbReference type="GO" id="GO:0006633">
    <property type="term" value="P:fatty acid biosynthetic process"/>
    <property type="evidence" value="ECO:0007669"/>
    <property type="project" value="UniProtKB-KW"/>
</dbReference>
<dbReference type="PROSITE" id="PS51257">
    <property type="entry name" value="PROKAR_LIPOPROTEIN"/>
    <property type="match status" value="1"/>
</dbReference>
<comment type="similarity">
    <text evidence="2">Belongs to the GST superfamily.</text>
</comment>
<dbReference type="GO" id="GO:0050220">
    <property type="term" value="F:prostaglandin-E synthase activity"/>
    <property type="evidence" value="ECO:0007669"/>
    <property type="project" value="UniProtKB-EC"/>
</dbReference>
<sequence length="362" mass="40512">MQCGRLRKAVRPVVLSLYRQPHPLPLSSSCLYRHASSSTKRAHWSRFNRGAILGSLGSVAGLATAFHCYTTSTVYCSHSAPTSSLPRLTLYEYPSCPFCGKVRAFCDYNNLDYTAVSVNPVSRKEIQFSKSKKLPLIVVDGEKIQDSSLVVSVLQTSMERGLSVAECLKFYPPVNVTTTEGENTTERGNKYFIMYGEESQSRGLGQLSFLLVSREEREWRQWVDDELVHTLPPNIYRSLSEARQTMTAVSGKSSMTIFQRFVARNIGPVALYYIGKRNIKKYNLKPDARESLYDCCNQWVEAIGCDRQFMGGATPNLADLAVYGTLSATEGLATFTDIQTHTKIGPWYSAMREIVDTPPPMT</sequence>
<evidence type="ECO:0000256" key="17">
    <source>
        <dbReference type="ARBA" id="ARBA00031041"/>
    </source>
</evidence>
<evidence type="ECO:0000256" key="7">
    <source>
        <dbReference type="ARBA" id="ARBA00022585"/>
    </source>
</evidence>
<dbReference type="Proteomes" id="UP001174909">
    <property type="component" value="Unassembled WGS sequence"/>
</dbReference>
<keyword evidence="5" id="KW-0644">Prostaglandin metabolism</keyword>
<comment type="catalytic activity">
    <reaction evidence="15">
        <text>prostaglandin H2 = (12S)-hydroxy-(5Z,8E,10E)-heptadecatrienoate + malonaldehyde</text>
        <dbReference type="Rhea" id="RHEA:48644"/>
        <dbReference type="ChEBI" id="CHEBI:57405"/>
        <dbReference type="ChEBI" id="CHEBI:90694"/>
        <dbReference type="ChEBI" id="CHEBI:566274"/>
    </reaction>
    <physiologicalReaction direction="left-to-right" evidence="15">
        <dbReference type="Rhea" id="RHEA:48645"/>
    </physiologicalReaction>
</comment>
<evidence type="ECO:0000256" key="18">
    <source>
        <dbReference type="ARBA" id="ARBA00037847"/>
    </source>
</evidence>
<comment type="subcellular location">
    <subcellularLocation>
        <location evidence="18">Endomembrane system</location>
        <topology evidence="18">Single-pass membrane protein</topology>
    </subcellularLocation>
</comment>
<proteinExistence type="inferred from homology"/>
<dbReference type="InterPro" id="IPR036249">
    <property type="entry name" value="Thioredoxin-like_sf"/>
</dbReference>
<evidence type="ECO:0000256" key="4">
    <source>
        <dbReference type="ARBA" id="ARBA00019474"/>
    </source>
</evidence>
<keyword evidence="10" id="KW-1133">Transmembrane helix</keyword>
<keyword evidence="7" id="KW-0643">Prostaglandin biosynthesis</keyword>
<evidence type="ECO:0000256" key="12">
    <source>
        <dbReference type="ARBA" id="ARBA00023136"/>
    </source>
</evidence>
<dbReference type="InterPro" id="IPR040079">
    <property type="entry name" value="Glutathione_S-Trfase"/>
</dbReference>
<evidence type="ECO:0000256" key="11">
    <source>
        <dbReference type="ARBA" id="ARBA00023098"/>
    </source>
</evidence>
<comment type="pathway">
    <text evidence="1">Lipid metabolism; prostaglandin biosynthesis.</text>
</comment>
<evidence type="ECO:0000259" key="19">
    <source>
        <dbReference type="Pfam" id="PF13417"/>
    </source>
</evidence>
<evidence type="ECO:0000313" key="20">
    <source>
        <dbReference type="EMBL" id="CAI8008741.1"/>
    </source>
</evidence>
<dbReference type="CDD" id="cd03197">
    <property type="entry name" value="GST_C_mPGES2"/>
    <property type="match status" value="1"/>
</dbReference>
<keyword evidence="14" id="KW-0413">Isomerase</keyword>
<keyword evidence="11" id="KW-0443">Lipid metabolism</keyword>
<reference evidence="20" key="1">
    <citation type="submission" date="2023-03" db="EMBL/GenBank/DDBJ databases">
        <authorList>
            <person name="Steffen K."/>
            <person name="Cardenas P."/>
        </authorList>
    </citation>
    <scope>NUCLEOTIDE SEQUENCE</scope>
</reference>
<evidence type="ECO:0000256" key="2">
    <source>
        <dbReference type="ARBA" id="ARBA00007409"/>
    </source>
</evidence>
<accession>A0AA35W983</accession>
<evidence type="ECO:0000256" key="6">
    <source>
        <dbReference type="ARBA" id="ARBA00022516"/>
    </source>
</evidence>
<evidence type="ECO:0000256" key="1">
    <source>
        <dbReference type="ARBA" id="ARBA00004702"/>
    </source>
</evidence>
<evidence type="ECO:0000256" key="8">
    <source>
        <dbReference type="ARBA" id="ARBA00022692"/>
    </source>
</evidence>
<dbReference type="PANTHER" id="PTHR12782:SF5">
    <property type="entry name" value="PROSTAGLANDIN E SYNTHASE 2"/>
    <property type="match status" value="1"/>
</dbReference>
<feature type="domain" description="GST N-terminal" evidence="19">
    <location>
        <begin position="90"/>
        <end position="154"/>
    </location>
</feature>
<dbReference type="SUPFAM" id="SSF52833">
    <property type="entry name" value="Thioredoxin-like"/>
    <property type="match status" value="1"/>
</dbReference>
<evidence type="ECO:0000256" key="16">
    <source>
        <dbReference type="ARBA" id="ARBA00023931"/>
    </source>
</evidence>
<evidence type="ECO:0000313" key="21">
    <source>
        <dbReference type="Proteomes" id="UP001174909"/>
    </source>
</evidence>
<comment type="caution">
    <text evidence="20">The sequence shown here is derived from an EMBL/GenBank/DDBJ whole genome shotgun (WGS) entry which is preliminary data.</text>
</comment>
<dbReference type="AlphaFoldDB" id="A0AA35W983"/>
<evidence type="ECO:0000256" key="15">
    <source>
        <dbReference type="ARBA" id="ARBA00023930"/>
    </source>
</evidence>
<comment type="catalytic activity">
    <reaction evidence="16">
        <text>prostaglandin H2 = prostaglandin E2</text>
        <dbReference type="Rhea" id="RHEA:12893"/>
        <dbReference type="ChEBI" id="CHEBI:57405"/>
        <dbReference type="ChEBI" id="CHEBI:606564"/>
        <dbReference type="EC" id="5.3.99.3"/>
    </reaction>
    <physiologicalReaction direction="left-to-right" evidence="16">
        <dbReference type="Rhea" id="RHEA:12894"/>
    </physiologicalReaction>
</comment>
<dbReference type="SFLD" id="SFLDS00019">
    <property type="entry name" value="Glutathione_Transferase_(cytos"/>
    <property type="match status" value="1"/>
</dbReference>
<evidence type="ECO:0000256" key="5">
    <source>
        <dbReference type="ARBA" id="ARBA00022501"/>
    </source>
</evidence>
<keyword evidence="8" id="KW-0812">Transmembrane</keyword>
<dbReference type="Gene3D" id="6.20.200.30">
    <property type="match status" value="1"/>
</dbReference>
<organism evidence="20 21">
    <name type="scientific">Geodia barretti</name>
    <name type="common">Barrett's horny sponge</name>
    <dbReference type="NCBI Taxonomy" id="519541"/>
    <lineage>
        <taxon>Eukaryota</taxon>
        <taxon>Metazoa</taxon>
        <taxon>Porifera</taxon>
        <taxon>Demospongiae</taxon>
        <taxon>Heteroscleromorpha</taxon>
        <taxon>Tetractinellida</taxon>
        <taxon>Astrophorina</taxon>
        <taxon>Geodiidae</taxon>
        <taxon>Geodia</taxon>
    </lineage>
</organism>
<dbReference type="EC" id="5.3.99.3" evidence="3"/>
<keyword evidence="13" id="KW-0275">Fatty acid biosynthesis</keyword>
<keyword evidence="9" id="KW-0276">Fatty acid metabolism</keyword>
<dbReference type="SFLD" id="SFLDG01182">
    <property type="entry name" value="Prostaglandin_E_synthase_like"/>
    <property type="match status" value="1"/>
</dbReference>
<dbReference type="Pfam" id="PF13417">
    <property type="entry name" value="GST_N_3"/>
    <property type="match status" value="1"/>
</dbReference>
<evidence type="ECO:0000256" key="10">
    <source>
        <dbReference type="ARBA" id="ARBA00022989"/>
    </source>
</evidence>
<dbReference type="SFLD" id="SFLDG01203">
    <property type="entry name" value="Prostaglandin_E_synthase_like1"/>
    <property type="match status" value="1"/>
</dbReference>
<name>A0AA35W983_GEOBA</name>
<evidence type="ECO:0000256" key="13">
    <source>
        <dbReference type="ARBA" id="ARBA00023160"/>
    </source>
</evidence>
<evidence type="ECO:0000256" key="3">
    <source>
        <dbReference type="ARBA" id="ARBA00012203"/>
    </source>
</evidence>
<dbReference type="InterPro" id="IPR034335">
    <property type="entry name" value="PGES2_C"/>
</dbReference>
<dbReference type="GO" id="GO:0012505">
    <property type="term" value="C:endomembrane system"/>
    <property type="evidence" value="ECO:0007669"/>
    <property type="project" value="UniProtKB-SubCell"/>
</dbReference>